<dbReference type="AlphaFoldDB" id="A0A6A3NUA1"/>
<comment type="caution">
    <text evidence="1">The sequence shown here is derived from an EMBL/GenBank/DDBJ whole genome shotgun (WGS) entry which is preliminary data.</text>
</comment>
<accession>A0A6A3NUA1</accession>
<dbReference type="OrthoDB" id="10291600at2759"/>
<name>A0A6A3NUA1_9STRA</name>
<evidence type="ECO:0000313" key="1">
    <source>
        <dbReference type="EMBL" id="KAE9049062.1"/>
    </source>
</evidence>
<proteinExistence type="predicted"/>
<sequence>MQTAAAVPESVVGLSLASATTMSLPLIASHSNLVADVAAISERRSRKKNAPP</sequence>
<protein>
    <submittedName>
        <fullName evidence="1">Uncharacterized protein</fullName>
    </submittedName>
</protein>
<organism evidence="1 2">
    <name type="scientific">Phytophthora rubi</name>
    <dbReference type="NCBI Taxonomy" id="129364"/>
    <lineage>
        <taxon>Eukaryota</taxon>
        <taxon>Sar</taxon>
        <taxon>Stramenopiles</taxon>
        <taxon>Oomycota</taxon>
        <taxon>Peronosporomycetes</taxon>
        <taxon>Peronosporales</taxon>
        <taxon>Peronosporaceae</taxon>
        <taxon>Phytophthora</taxon>
    </lineage>
</organism>
<reference evidence="1 2" key="1">
    <citation type="submission" date="2018-09" db="EMBL/GenBank/DDBJ databases">
        <title>Genomic investigation of the strawberry pathogen Phytophthora fragariae indicates pathogenicity is determined by transcriptional variation in three key races.</title>
        <authorList>
            <person name="Adams T.M."/>
            <person name="Armitage A.D."/>
            <person name="Sobczyk M.K."/>
            <person name="Bates H.J."/>
            <person name="Dunwell J.M."/>
            <person name="Nellist C.F."/>
            <person name="Harrison R.J."/>
        </authorList>
    </citation>
    <scope>NUCLEOTIDE SEQUENCE [LARGE SCALE GENOMIC DNA]</scope>
    <source>
        <strain evidence="1 2">SCRP324</strain>
    </source>
</reference>
<dbReference type="Proteomes" id="UP000435112">
    <property type="component" value="Unassembled WGS sequence"/>
</dbReference>
<gene>
    <name evidence="1" type="ORF">PR002_g86</name>
</gene>
<dbReference type="EMBL" id="QXFU01000002">
    <property type="protein sequence ID" value="KAE9049062.1"/>
    <property type="molecule type" value="Genomic_DNA"/>
</dbReference>
<evidence type="ECO:0000313" key="2">
    <source>
        <dbReference type="Proteomes" id="UP000435112"/>
    </source>
</evidence>